<sequence length="276" mass="30818">MTSDSPARSRRLSTIASGVLMRLGEAARAGHAADVGRDHHGLGEVEPLLDVAHHQWRGVEVVGRNVEEALDLAGVQIERHDAVDTGLRDQVGDQLGRDRRARARLTVLPGVAEIGQHRRDAARRGAAQRVGDDQQFHQMVVRRERGRLDDEGIRAAHVLLDLDEDLHVGEAPHHRLGQRQVQALRDRLREGRIGVAGDELDGAVFGRHRRFLPRFAGYDVQHLRSHWKHGYDGRGNIRPEAAMATRDATFSLRNPESGQRLGRNLRPWFSGGYRSA</sequence>
<keyword evidence="2" id="KW-1185">Reference proteome</keyword>
<evidence type="ECO:0000313" key="1">
    <source>
        <dbReference type="EMBL" id="MEY9452458.1"/>
    </source>
</evidence>
<organism evidence="1 2">
    <name type="scientific">Bradyrhizobium ottawaense</name>
    <dbReference type="NCBI Taxonomy" id="931866"/>
    <lineage>
        <taxon>Bacteria</taxon>
        <taxon>Pseudomonadati</taxon>
        <taxon>Pseudomonadota</taxon>
        <taxon>Alphaproteobacteria</taxon>
        <taxon>Hyphomicrobiales</taxon>
        <taxon>Nitrobacteraceae</taxon>
        <taxon>Bradyrhizobium</taxon>
    </lineage>
</organism>
<protein>
    <submittedName>
        <fullName evidence="1">Uncharacterized protein</fullName>
    </submittedName>
</protein>
<name>A0ABV4FLK4_9BRAD</name>
<comment type="caution">
    <text evidence="1">The sequence shown here is derived from an EMBL/GenBank/DDBJ whole genome shotgun (WGS) entry which is preliminary data.</text>
</comment>
<dbReference type="Proteomes" id="UP001565369">
    <property type="component" value="Unassembled WGS sequence"/>
</dbReference>
<dbReference type="EMBL" id="JBGBZJ010000003">
    <property type="protein sequence ID" value="MEY9452458.1"/>
    <property type="molecule type" value="Genomic_DNA"/>
</dbReference>
<proteinExistence type="predicted"/>
<accession>A0ABV4FLK4</accession>
<evidence type="ECO:0000313" key="2">
    <source>
        <dbReference type="Proteomes" id="UP001565369"/>
    </source>
</evidence>
<gene>
    <name evidence="1" type="ORF">ABIG07_001406</name>
</gene>
<reference evidence="1 2" key="1">
    <citation type="submission" date="2024-07" db="EMBL/GenBank/DDBJ databases">
        <title>Genomic Encyclopedia of Type Strains, Phase V (KMG-V): Genome sequencing to study the core and pangenomes of soil and plant-associated prokaryotes.</title>
        <authorList>
            <person name="Whitman W."/>
        </authorList>
    </citation>
    <scope>NUCLEOTIDE SEQUENCE [LARGE SCALE GENOMIC DNA]</scope>
    <source>
        <strain evidence="1 2">USDA 152</strain>
    </source>
</reference>